<dbReference type="OrthoDB" id="1001981at2759"/>
<gene>
    <name evidence="2" type="ORF">E3N88_45109</name>
</gene>
<comment type="caution">
    <text evidence="2">The sequence shown here is derived from an EMBL/GenBank/DDBJ whole genome shotgun (WGS) entry which is preliminary data.</text>
</comment>
<sequence length="251" mass="28220">MRTKKDARRLPAGFVDDPSEINDRDQTFFFSTRKPDEDDEQVEDEEAGSKSKGTEIPERTPDTKHEMNVGMNSEDSPTKHDLTVTPNESDSDFVSEGVNKVSTTRGRKNPDKSKQRFKSVSSRKNYINISSTSVRQSGRIASHVLTKFSNSIDKPIVLDSGKSLDKAENKVKDAGLVKKLGKGCKSGWMPYNKKSLFTGPLTILKLLYVESFECKGIKLDPRKQAISFWTKVVLKRRERLEIRDGGSGKED</sequence>
<feature type="region of interest" description="Disordered" evidence="1">
    <location>
        <begin position="1"/>
        <end position="121"/>
    </location>
</feature>
<keyword evidence="3" id="KW-1185">Reference proteome</keyword>
<reference evidence="2 3" key="1">
    <citation type="submission" date="2019-05" db="EMBL/GenBank/DDBJ databases">
        <title>Mikania micrantha, genome provides insights into the molecular mechanism of rapid growth.</title>
        <authorList>
            <person name="Liu B."/>
        </authorList>
    </citation>
    <scope>NUCLEOTIDE SEQUENCE [LARGE SCALE GENOMIC DNA]</scope>
    <source>
        <strain evidence="2">NLD-2019</strain>
        <tissue evidence="2">Leaf</tissue>
    </source>
</reference>
<proteinExistence type="predicted"/>
<evidence type="ECO:0000313" key="3">
    <source>
        <dbReference type="Proteomes" id="UP000326396"/>
    </source>
</evidence>
<dbReference type="Proteomes" id="UP000326396">
    <property type="component" value="Unassembled WGS sequence"/>
</dbReference>
<name>A0A5N6LAP7_9ASTR</name>
<protein>
    <submittedName>
        <fullName evidence="2">Uncharacterized protein</fullName>
    </submittedName>
</protein>
<evidence type="ECO:0000313" key="2">
    <source>
        <dbReference type="EMBL" id="KAC9903978.1"/>
    </source>
</evidence>
<organism evidence="2 3">
    <name type="scientific">Mikania micrantha</name>
    <name type="common">bitter vine</name>
    <dbReference type="NCBI Taxonomy" id="192012"/>
    <lineage>
        <taxon>Eukaryota</taxon>
        <taxon>Viridiplantae</taxon>
        <taxon>Streptophyta</taxon>
        <taxon>Embryophyta</taxon>
        <taxon>Tracheophyta</taxon>
        <taxon>Spermatophyta</taxon>
        <taxon>Magnoliopsida</taxon>
        <taxon>eudicotyledons</taxon>
        <taxon>Gunneridae</taxon>
        <taxon>Pentapetalae</taxon>
        <taxon>asterids</taxon>
        <taxon>campanulids</taxon>
        <taxon>Asterales</taxon>
        <taxon>Asteraceae</taxon>
        <taxon>Asteroideae</taxon>
        <taxon>Heliantheae alliance</taxon>
        <taxon>Eupatorieae</taxon>
        <taxon>Mikania</taxon>
    </lineage>
</organism>
<evidence type="ECO:0000256" key="1">
    <source>
        <dbReference type="SAM" id="MobiDB-lite"/>
    </source>
</evidence>
<dbReference type="EMBL" id="SZYD01002130">
    <property type="protein sequence ID" value="KAC9903978.1"/>
    <property type="molecule type" value="Genomic_DNA"/>
</dbReference>
<feature type="compositionally biased region" description="Basic and acidic residues" evidence="1">
    <location>
        <begin position="47"/>
        <end position="67"/>
    </location>
</feature>
<feature type="compositionally biased region" description="Acidic residues" evidence="1">
    <location>
        <begin position="37"/>
        <end position="46"/>
    </location>
</feature>
<dbReference type="AlphaFoldDB" id="A0A5N6LAP7"/>
<accession>A0A5N6LAP7</accession>